<dbReference type="GO" id="GO:0008673">
    <property type="term" value="F:2-dehydro-3-deoxygluconokinase activity"/>
    <property type="evidence" value="ECO:0007669"/>
    <property type="project" value="UniProtKB-EC"/>
</dbReference>
<evidence type="ECO:0000259" key="15">
    <source>
        <dbReference type="Pfam" id="PF00294"/>
    </source>
</evidence>
<evidence type="ECO:0000256" key="14">
    <source>
        <dbReference type="ARBA" id="ARBA00080545"/>
    </source>
</evidence>
<dbReference type="AlphaFoldDB" id="A0A1M5A0P2"/>
<evidence type="ECO:0000256" key="8">
    <source>
        <dbReference type="ARBA" id="ARBA00044254"/>
    </source>
</evidence>
<dbReference type="GO" id="GO:0042840">
    <property type="term" value="P:D-glucuronate catabolic process"/>
    <property type="evidence" value="ECO:0007669"/>
    <property type="project" value="TreeGrafter"/>
</dbReference>
<dbReference type="Pfam" id="PF00294">
    <property type="entry name" value="PfkB"/>
    <property type="match status" value="1"/>
</dbReference>
<keyword evidence="2" id="KW-0808">Transferase</keyword>
<dbReference type="GO" id="GO:0005829">
    <property type="term" value="C:cytosol"/>
    <property type="evidence" value="ECO:0007669"/>
    <property type="project" value="TreeGrafter"/>
</dbReference>
<dbReference type="InterPro" id="IPR002173">
    <property type="entry name" value="Carboh/pur_kinase_PfkB_CS"/>
</dbReference>
<keyword evidence="4 16" id="KW-0418">Kinase</keyword>
<gene>
    <name evidence="16" type="ORF">SAMN02745781_01756</name>
</gene>
<keyword evidence="17" id="KW-1185">Reference proteome</keyword>
<dbReference type="InterPro" id="IPR050306">
    <property type="entry name" value="PfkB_Carbo_kinase"/>
</dbReference>
<dbReference type="CDD" id="cd01166">
    <property type="entry name" value="KdgK"/>
    <property type="match status" value="1"/>
</dbReference>
<dbReference type="EMBL" id="FQUH01000007">
    <property type="protein sequence ID" value="SHF23839.1"/>
    <property type="molecule type" value="Genomic_DNA"/>
</dbReference>
<protein>
    <recommendedName>
        <fullName evidence="12">2-dehydro-3-deoxygluconokinase</fullName>
        <ecNumber evidence="11">2.7.1.45</ecNumber>
    </recommendedName>
    <alternativeName>
        <fullName evidence="13">2-keto-3-deoxygluconokinase</fullName>
    </alternativeName>
    <alternativeName>
        <fullName evidence="14">3-deoxy-2-oxo-D-gluconate kinase</fullName>
    </alternativeName>
    <alternativeName>
        <fullName evidence="8">KDG kinase</fullName>
    </alternativeName>
</protein>
<accession>A0A1M5A0P2</accession>
<dbReference type="SUPFAM" id="SSF53613">
    <property type="entry name" value="Ribokinase-like"/>
    <property type="match status" value="1"/>
</dbReference>
<keyword evidence="5" id="KW-0067">ATP-binding</keyword>
<evidence type="ECO:0000256" key="3">
    <source>
        <dbReference type="ARBA" id="ARBA00022741"/>
    </source>
</evidence>
<evidence type="ECO:0000256" key="10">
    <source>
        <dbReference type="ARBA" id="ARBA00054997"/>
    </source>
</evidence>
<dbReference type="InterPro" id="IPR029056">
    <property type="entry name" value="Ribokinase-like"/>
</dbReference>
<evidence type="ECO:0000313" key="17">
    <source>
        <dbReference type="Proteomes" id="UP000184159"/>
    </source>
</evidence>
<evidence type="ECO:0000256" key="11">
    <source>
        <dbReference type="ARBA" id="ARBA00066369"/>
    </source>
</evidence>
<evidence type="ECO:0000313" key="16">
    <source>
        <dbReference type="EMBL" id="SHF23839.1"/>
    </source>
</evidence>
<evidence type="ECO:0000256" key="2">
    <source>
        <dbReference type="ARBA" id="ARBA00022679"/>
    </source>
</evidence>
<evidence type="ECO:0000256" key="7">
    <source>
        <dbReference type="ARBA" id="ARBA00043951"/>
    </source>
</evidence>
<dbReference type="PANTHER" id="PTHR43085:SF15">
    <property type="entry name" value="2-DEHYDRO-3-DEOXYGLUCONOKINASE"/>
    <property type="match status" value="1"/>
</dbReference>
<comment type="similarity">
    <text evidence="1">Belongs to the carbohydrate kinase PfkB family.</text>
</comment>
<dbReference type="PANTHER" id="PTHR43085">
    <property type="entry name" value="HEXOKINASE FAMILY MEMBER"/>
    <property type="match status" value="1"/>
</dbReference>
<keyword evidence="6" id="KW-0119">Carbohydrate metabolism</keyword>
<keyword evidence="3" id="KW-0547">Nucleotide-binding</keyword>
<dbReference type="GO" id="GO:0005524">
    <property type="term" value="F:ATP binding"/>
    <property type="evidence" value="ECO:0007669"/>
    <property type="project" value="UniProtKB-KW"/>
</dbReference>
<evidence type="ECO:0000256" key="12">
    <source>
        <dbReference type="ARBA" id="ARBA00067931"/>
    </source>
</evidence>
<evidence type="ECO:0000256" key="4">
    <source>
        <dbReference type="ARBA" id="ARBA00022777"/>
    </source>
</evidence>
<sequence length="318" mass="35117">MKHIAIIGECMIELNGKPFGPMQQTFGGDTLNAAVYLCRGCAANAEPESIKVSYVTALGRDPLSQGMLSRWHQEGLDTELVLRDEQRSPGLYLIQLDEQGERTFLYWRNQSAARYLMQHPEIHQIKAALTDVDMVFLSGITLAILPEQDRMELLNLLAKLRQQGVEIAFDSNFRPALWPDDHHVTVKTIYEAMYRLTDLALVTFDDEQQLWGDLTPTHTLNRLKKLGVQRCVVKIGADGCLVQGDDTSVHTVATTPVAQVVDTTSAGDSFNGGFLSAYLAGYGLIASCQRGNQLAGTVIQHRGAIIDPIYTQAALLSQ</sequence>
<evidence type="ECO:0000256" key="1">
    <source>
        <dbReference type="ARBA" id="ARBA00010688"/>
    </source>
</evidence>
<proteinExistence type="inferred from homology"/>
<reference evidence="17" key="1">
    <citation type="submission" date="2016-11" db="EMBL/GenBank/DDBJ databases">
        <authorList>
            <person name="Varghese N."/>
            <person name="Submissions S."/>
        </authorList>
    </citation>
    <scope>NUCLEOTIDE SEQUENCE [LARGE SCALE GENOMIC DNA]</scope>
    <source>
        <strain evidence="17">DSM 21264</strain>
    </source>
</reference>
<comment type="pathway">
    <text evidence="7">Carbohydrate acid metabolism; 2-dehydro-3-deoxy-D-gluconate degradation; D-glyceraldehyde 3-phosphate and pyruvate from 2-dehydro-3-deoxy-D-gluconate: step 1/2.</text>
</comment>
<dbReference type="Proteomes" id="UP000184159">
    <property type="component" value="Unassembled WGS sequence"/>
</dbReference>
<evidence type="ECO:0000256" key="5">
    <source>
        <dbReference type="ARBA" id="ARBA00022840"/>
    </source>
</evidence>
<feature type="domain" description="Carbohydrate kinase PfkB" evidence="15">
    <location>
        <begin position="1"/>
        <end position="306"/>
    </location>
</feature>
<evidence type="ECO:0000256" key="13">
    <source>
        <dbReference type="ARBA" id="ARBA00075711"/>
    </source>
</evidence>
<comment type="function">
    <text evidence="10">Catalyzes the phosphorylation of 2-keto-3-deoxygluconate (KDG) to produce 2-keto-3-deoxy-6-phosphogluconate (KDPG).</text>
</comment>
<organism evidence="16 17">
    <name type="scientific">Vibrio gazogenes DSM 21264 = NBRC 103151</name>
    <dbReference type="NCBI Taxonomy" id="1123492"/>
    <lineage>
        <taxon>Bacteria</taxon>
        <taxon>Pseudomonadati</taxon>
        <taxon>Pseudomonadota</taxon>
        <taxon>Gammaproteobacteria</taxon>
        <taxon>Vibrionales</taxon>
        <taxon>Vibrionaceae</taxon>
        <taxon>Vibrio</taxon>
    </lineage>
</organism>
<dbReference type="RefSeq" id="WP_072958124.1">
    <property type="nucleotide sequence ID" value="NZ_FQUH01000007.1"/>
</dbReference>
<comment type="catalytic activity">
    <reaction evidence="9">
        <text>2-dehydro-3-deoxy-D-gluconate + ATP = 2-dehydro-3-deoxy-6-phospho-D-gluconate + ADP + H(+)</text>
        <dbReference type="Rhea" id="RHEA:14797"/>
        <dbReference type="ChEBI" id="CHEBI:15378"/>
        <dbReference type="ChEBI" id="CHEBI:30616"/>
        <dbReference type="ChEBI" id="CHEBI:57569"/>
        <dbReference type="ChEBI" id="CHEBI:57990"/>
        <dbReference type="ChEBI" id="CHEBI:456216"/>
        <dbReference type="EC" id="2.7.1.45"/>
    </reaction>
</comment>
<dbReference type="GO" id="GO:0006974">
    <property type="term" value="P:DNA damage response"/>
    <property type="evidence" value="ECO:0007669"/>
    <property type="project" value="TreeGrafter"/>
</dbReference>
<dbReference type="Gene3D" id="3.40.1190.20">
    <property type="match status" value="1"/>
</dbReference>
<dbReference type="InterPro" id="IPR011611">
    <property type="entry name" value="PfkB_dom"/>
</dbReference>
<dbReference type="FunFam" id="3.40.1190.20:FF:000011">
    <property type="entry name" value="2-dehydro-3-deoxygluconokinase, putative"/>
    <property type="match status" value="1"/>
</dbReference>
<evidence type="ECO:0000256" key="6">
    <source>
        <dbReference type="ARBA" id="ARBA00023277"/>
    </source>
</evidence>
<dbReference type="PROSITE" id="PS00584">
    <property type="entry name" value="PFKB_KINASES_2"/>
    <property type="match status" value="1"/>
</dbReference>
<evidence type="ECO:0000256" key="9">
    <source>
        <dbReference type="ARBA" id="ARBA00050729"/>
    </source>
</evidence>
<dbReference type="EC" id="2.7.1.45" evidence="11"/>
<dbReference type="GO" id="GO:0019698">
    <property type="term" value="P:D-galacturonate catabolic process"/>
    <property type="evidence" value="ECO:0007669"/>
    <property type="project" value="TreeGrafter"/>
</dbReference>
<name>A0A1M5A0P2_VIBGA</name>